<keyword evidence="4" id="KW-1185">Reference proteome</keyword>
<protein>
    <submittedName>
        <fullName evidence="3">Uncharacterized protein</fullName>
    </submittedName>
</protein>
<gene>
    <name evidence="3" type="ORF">TA18730</name>
</gene>
<dbReference type="GeneID" id="3864818"/>
<sequence>MFNESATYSPRKYDDWFVVDETDFMASESSLRPSSSTESYQMLTETSTTADSSIESTSKSHFSNNSDFESFITDKIDKINKETTEEVKRIKIKMSEIESLWESMDANKSQKSEQHHPQLNEIDRLLEEARREAEEIHKGANMAVQELTKSVENVEELCSKGITLKDSADNFRKTASTEKSLIPLPFKTKMIIGLAVFLTCEFLLRLF</sequence>
<evidence type="ECO:0000256" key="1">
    <source>
        <dbReference type="SAM" id="Coils"/>
    </source>
</evidence>
<evidence type="ECO:0000313" key="4">
    <source>
        <dbReference type="Proteomes" id="UP000001950"/>
    </source>
</evidence>
<accession>Q4UBE2</accession>
<name>Q4UBE2_THEAN</name>
<dbReference type="RefSeq" id="XP_955335.1">
    <property type="nucleotide sequence ID" value="XM_950242.1"/>
</dbReference>
<dbReference type="InParanoid" id="Q4UBE2"/>
<dbReference type="OMA" id="WESMDAN"/>
<feature type="compositionally biased region" description="Low complexity" evidence="2">
    <location>
        <begin position="27"/>
        <end position="39"/>
    </location>
</feature>
<dbReference type="OrthoDB" id="361554at2759"/>
<dbReference type="eggNOG" id="ENOG502QXN6">
    <property type="taxonomic scope" value="Eukaryota"/>
</dbReference>
<feature type="compositionally biased region" description="Polar residues" evidence="2">
    <location>
        <begin position="40"/>
        <end position="63"/>
    </location>
</feature>
<dbReference type="VEuPathDB" id="PiroplasmaDB:TA18730"/>
<feature type="region of interest" description="Disordered" evidence="2">
    <location>
        <begin position="26"/>
        <end position="63"/>
    </location>
</feature>
<keyword evidence="1" id="KW-0175">Coiled coil</keyword>
<reference evidence="3 4" key="1">
    <citation type="journal article" date="2005" name="Science">
        <title>Genome of the host-cell transforming parasite Theileria annulata compared with T. parva.</title>
        <authorList>
            <person name="Pain A."/>
            <person name="Renauld H."/>
            <person name="Berriman M."/>
            <person name="Murphy L."/>
            <person name="Yeats C.A."/>
            <person name="Weir W."/>
            <person name="Kerhornou A."/>
            <person name="Aslett M."/>
            <person name="Bishop R."/>
            <person name="Bouchier C."/>
            <person name="Cochet M."/>
            <person name="Coulson R.M.R."/>
            <person name="Cronin A."/>
            <person name="de Villiers E.P."/>
            <person name="Fraser A."/>
            <person name="Fosker N."/>
            <person name="Gardner M."/>
            <person name="Goble A."/>
            <person name="Griffiths-Jones S."/>
            <person name="Harris D.E."/>
            <person name="Katzer F."/>
            <person name="Larke N."/>
            <person name="Lord A."/>
            <person name="Maser P."/>
            <person name="McKellar S."/>
            <person name="Mooney P."/>
            <person name="Morton F."/>
            <person name="Nene V."/>
            <person name="O'Neil S."/>
            <person name="Price C."/>
            <person name="Quail M.A."/>
            <person name="Rabbinowitsch E."/>
            <person name="Rawlings N.D."/>
            <person name="Rutter S."/>
            <person name="Saunders D."/>
            <person name="Seeger K."/>
            <person name="Shah T."/>
            <person name="Squares R."/>
            <person name="Squares S."/>
            <person name="Tivey A."/>
            <person name="Walker A.R."/>
            <person name="Woodward J."/>
            <person name="Dobbelaere D.A.E."/>
            <person name="Langsley G."/>
            <person name="Rajandream M.A."/>
            <person name="McKeever D."/>
            <person name="Shiels B."/>
            <person name="Tait A."/>
            <person name="Barrell B.G."/>
            <person name="Hall N."/>
        </authorList>
    </citation>
    <scope>NUCLEOTIDE SEQUENCE [LARGE SCALE GENOMIC DNA]</scope>
    <source>
        <strain evidence="4">Ankara</strain>
    </source>
</reference>
<dbReference type="EMBL" id="CR940352">
    <property type="protein sequence ID" value="CAI75859.1"/>
    <property type="molecule type" value="Genomic_DNA"/>
</dbReference>
<dbReference type="Proteomes" id="UP000001950">
    <property type="component" value="Chromosome 3"/>
</dbReference>
<organism evidence="3 4">
    <name type="scientific">Theileria annulata</name>
    <dbReference type="NCBI Taxonomy" id="5874"/>
    <lineage>
        <taxon>Eukaryota</taxon>
        <taxon>Sar</taxon>
        <taxon>Alveolata</taxon>
        <taxon>Apicomplexa</taxon>
        <taxon>Aconoidasida</taxon>
        <taxon>Piroplasmida</taxon>
        <taxon>Theileriidae</taxon>
        <taxon>Theileria</taxon>
    </lineage>
</organism>
<proteinExistence type="predicted"/>
<evidence type="ECO:0000256" key="2">
    <source>
        <dbReference type="SAM" id="MobiDB-lite"/>
    </source>
</evidence>
<dbReference type="AlphaFoldDB" id="Q4UBE2"/>
<feature type="coiled-coil region" evidence="1">
    <location>
        <begin position="80"/>
        <end position="146"/>
    </location>
</feature>
<dbReference type="KEGG" id="tan:TA18730"/>
<evidence type="ECO:0000313" key="3">
    <source>
        <dbReference type="EMBL" id="CAI75859.1"/>
    </source>
</evidence>